<dbReference type="PANTHER" id="PTHR36437">
    <property type="entry name" value="GLYOXALASE/BLEOMYCIN RESISTANCE PROTEIN/DIOXYGENASE"/>
    <property type="match status" value="1"/>
</dbReference>
<keyword evidence="3" id="KW-1185">Reference proteome</keyword>
<dbReference type="Pfam" id="PF00903">
    <property type="entry name" value="Glyoxalase"/>
    <property type="match status" value="1"/>
</dbReference>
<dbReference type="InterPro" id="IPR004360">
    <property type="entry name" value="Glyas_Fos-R_dOase_dom"/>
</dbReference>
<name>A0ABV6FB09_9BURK</name>
<feature type="domain" description="VOC" evidence="1">
    <location>
        <begin position="6"/>
        <end position="123"/>
    </location>
</feature>
<dbReference type="InterPro" id="IPR037523">
    <property type="entry name" value="VOC_core"/>
</dbReference>
<reference evidence="2 3" key="1">
    <citation type="submission" date="2024-09" db="EMBL/GenBank/DDBJ databases">
        <authorList>
            <person name="Sun Q."/>
            <person name="Mori K."/>
        </authorList>
    </citation>
    <scope>NUCLEOTIDE SEQUENCE [LARGE SCALE GENOMIC DNA]</scope>
    <source>
        <strain evidence="2 3">CCM 7792</strain>
    </source>
</reference>
<evidence type="ECO:0000259" key="1">
    <source>
        <dbReference type="PROSITE" id="PS51819"/>
    </source>
</evidence>
<dbReference type="Gene3D" id="3.10.180.10">
    <property type="entry name" value="2,3-Dihydroxybiphenyl 1,2-Dioxygenase, domain 1"/>
    <property type="match status" value="1"/>
</dbReference>
<sequence>MAMVCRLAFVSIPVSDQDRALAFYTEKLGFDISTDQPMGPGKRWIGLRIASSSTRVVLFTPDGQEDRIGSFFNGSFACDNVEATYRQLSGRGVEFVEPPTVQPWGSFATFRDPDGNTFVLSSS</sequence>
<gene>
    <name evidence="2" type="ORF">ACFFJK_01805</name>
</gene>
<comment type="caution">
    <text evidence="2">The sequence shown here is derived from an EMBL/GenBank/DDBJ whole genome shotgun (WGS) entry which is preliminary data.</text>
</comment>
<dbReference type="InterPro" id="IPR029068">
    <property type="entry name" value="Glyas_Bleomycin-R_OHBP_Dase"/>
</dbReference>
<dbReference type="PANTHER" id="PTHR36437:SF2">
    <property type="entry name" value="GLYOXALASE_BLEOMYCIN RESISTANCE PROTEIN_DIOXYGENASE"/>
    <property type="match status" value="1"/>
</dbReference>
<protein>
    <submittedName>
        <fullName evidence="2">VOC family protein</fullName>
    </submittedName>
</protein>
<evidence type="ECO:0000313" key="2">
    <source>
        <dbReference type="EMBL" id="MFC0250611.1"/>
    </source>
</evidence>
<organism evidence="2 3">
    <name type="scientific">Massilia consociata</name>
    <dbReference type="NCBI Taxonomy" id="760117"/>
    <lineage>
        <taxon>Bacteria</taxon>
        <taxon>Pseudomonadati</taxon>
        <taxon>Pseudomonadota</taxon>
        <taxon>Betaproteobacteria</taxon>
        <taxon>Burkholderiales</taxon>
        <taxon>Oxalobacteraceae</taxon>
        <taxon>Telluria group</taxon>
        <taxon>Massilia</taxon>
    </lineage>
</organism>
<dbReference type="PROSITE" id="PS51819">
    <property type="entry name" value="VOC"/>
    <property type="match status" value="1"/>
</dbReference>
<dbReference type="SUPFAM" id="SSF54593">
    <property type="entry name" value="Glyoxalase/Bleomycin resistance protein/Dihydroxybiphenyl dioxygenase"/>
    <property type="match status" value="1"/>
</dbReference>
<accession>A0ABV6FB09</accession>
<dbReference type="EMBL" id="JBHLWP010000003">
    <property type="protein sequence ID" value="MFC0250611.1"/>
    <property type="molecule type" value="Genomic_DNA"/>
</dbReference>
<evidence type="ECO:0000313" key="3">
    <source>
        <dbReference type="Proteomes" id="UP001589773"/>
    </source>
</evidence>
<dbReference type="Proteomes" id="UP001589773">
    <property type="component" value="Unassembled WGS sequence"/>
</dbReference>
<proteinExistence type="predicted"/>